<protein>
    <submittedName>
        <fullName evidence="2">Acetyltransferase (GNAT) domain-containing protein</fullName>
    </submittedName>
</protein>
<dbReference type="RefSeq" id="WP_082213208.1">
    <property type="nucleotide sequence ID" value="NZ_FUZA01000001.1"/>
</dbReference>
<reference evidence="3" key="1">
    <citation type="submission" date="2017-02" db="EMBL/GenBank/DDBJ databases">
        <authorList>
            <person name="Varghese N."/>
            <person name="Submissions S."/>
        </authorList>
    </citation>
    <scope>NUCLEOTIDE SEQUENCE [LARGE SCALE GENOMIC DNA]</scope>
    <source>
        <strain evidence="3">DSM 22270</strain>
    </source>
</reference>
<dbReference type="InterPro" id="IPR000182">
    <property type="entry name" value="GNAT_dom"/>
</dbReference>
<keyword evidence="2" id="KW-0808">Transferase</keyword>
<dbReference type="STRING" id="651661.SAMN05660293_00649"/>
<dbReference type="InterPro" id="IPR051531">
    <property type="entry name" value="N-acetyltransferase"/>
</dbReference>
<dbReference type="InterPro" id="IPR016181">
    <property type="entry name" value="Acyl_CoA_acyltransferase"/>
</dbReference>
<dbReference type="CDD" id="cd04301">
    <property type="entry name" value="NAT_SF"/>
    <property type="match status" value="1"/>
</dbReference>
<dbReference type="GO" id="GO:0016747">
    <property type="term" value="F:acyltransferase activity, transferring groups other than amino-acyl groups"/>
    <property type="evidence" value="ECO:0007669"/>
    <property type="project" value="InterPro"/>
</dbReference>
<sequence>MFYIESTRLKLIPLTHQLLQQYHTSRPQMEAALGLNHSEIKIDPLYVTEIEDALVNFWLPKTLQFPESYQWFTSWEIVLKSDNISVGGMGFNGLPNENREAEIGYMIHENQQGKGYATEALQVMSQWALAHENVENVIVHTYSDNLPSRRILEKNGFTLIGDADRILTYKLCKS</sequence>
<keyword evidence="3" id="KW-1185">Reference proteome</keyword>
<dbReference type="OrthoDB" id="9811523at2"/>
<dbReference type="SUPFAM" id="SSF55729">
    <property type="entry name" value="Acyl-CoA N-acyltransferases (Nat)"/>
    <property type="match status" value="1"/>
</dbReference>
<dbReference type="PANTHER" id="PTHR43792">
    <property type="entry name" value="GNAT FAMILY, PUTATIVE (AFU_ORTHOLOGUE AFUA_3G00765)-RELATED-RELATED"/>
    <property type="match status" value="1"/>
</dbReference>
<evidence type="ECO:0000259" key="1">
    <source>
        <dbReference type="PROSITE" id="PS51186"/>
    </source>
</evidence>
<evidence type="ECO:0000313" key="3">
    <source>
        <dbReference type="Proteomes" id="UP000190897"/>
    </source>
</evidence>
<evidence type="ECO:0000313" key="2">
    <source>
        <dbReference type="EMBL" id="SKB51269.1"/>
    </source>
</evidence>
<proteinExistence type="predicted"/>
<gene>
    <name evidence="2" type="ORF">SAMN05660293_00649</name>
</gene>
<dbReference type="EMBL" id="FUZA01000001">
    <property type="protein sequence ID" value="SKB51269.1"/>
    <property type="molecule type" value="Genomic_DNA"/>
</dbReference>
<accession>A0A1T5BVZ9</accession>
<organism evidence="2 3">
    <name type="scientific">Dyadobacter psychrophilus</name>
    <dbReference type="NCBI Taxonomy" id="651661"/>
    <lineage>
        <taxon>Bacteria</taxon>
        <taxon>Pseudomonadati</taxon>
        <taxon>Bacteroidota</taxon>
        <taxon>Cytophagia</taxon>
        <taxon>Cytophagales</taxon>
        <taxon>Spirosomataceae</taxon>
        <taxon>Dyadobacter</taxon>
    </lineage>
</organism>
<dbReference type="Proteomes" id="UP000190897">
    <property type="component" value="Unassembled WGS sequence"/>
</dbReference>
<dbReference type="Gene3D" id="3.40.630.30">
    <property type="match status" value="1"/>
</dbReference>
<name>A0A1T5BVZ9_9BACT</name>
<dbReference type="AlphaFoldDB" id="A0A1T5BVZ9"/>
<dbReference type="Pfam" id="PF13302">
    <property type="entry name" value="Acetyltransf_3"/>
    <property type="match status" value="1"/>
</dbReference>
<dbReference type="PROSITE" id="PS51186">
    <property type="entry name" value="GNAT"/>
    <property type="match status" value="1"/>
</dbReference>
<dbReference type="PANTHER" id="PTHR43792:SF13">
    <property type="entry name" value="ACETYLTRANSFERASE"/>
    <property type="match status" value="1"/>
</dbReference>
<feature type="domain" description="N-acetyltransferase" evidence="1">
    <location>
        <begin position="40"/>
        <end position="174"/>
    </location>
</feature>